<evidence type="ECO:0000313" key="1">
    <source>
        <dbReference type="EMBL" id="PZQ99704.1"/>
    </source>
</evidence>
<proteinExistence type="predicted"/>
<comment type="caution">
    <text evidence="1">The sequence shown here is derived from an EMBL/GenBank/DDBJ whole genome shotgun (WGS) entry which is preliminary data.</text>
</comment>
<dbReference type="AlphaFoldDB" id="A0A2W5SIX0"/>
<protein>
    <submittedName>
        <fullName evidence="1">Uncharacterized protein</fullName>
    </submittedName>
</protein>
<name>A0A2W5SIX0_CERSP</name>
<sequence length="249" mass="26797">MWWAAKRTLSLVLLALGVLRRSFVVVLLVGLIALNIASLTIPAVAQAMSAAITAVTKAPTVYSKLSQKAIASNKLLLKATGEMSSATGKLTKKEAALAKVTAEAVVLRGQLNSANGKLGKMQTKVSSVTKRVRERVARDASRNLGSIYGEALPYVGVGVIVGVTVWELSDACGTMNDMVTLEKETLGREDSSEDAQKVCGYKVPTRAEVWAAIKSSPQMVWESLPELPDLPALTEVSFPEVDWSWRPWN</sequence>
<gene>
    <name evidence="1" type="ORF">DI533_03350</name>
</gene>
<accession>A0A2W5SIX0</accession>
<reference evidence="1 2" key="1">
    <citation type="submission" date="2017-08" db="EMBL/GenBank/DDBJ databases">
        <title>Infants hospitalized years apart are colonized by the same room-sourced microbial strains.</title>
        <authorList>
            <person name="Brooks B."/>
            <person name="Olm M.R."/>
            <person name="Firek B.A."/>
            <person name="Baker R."/>
            <person name="Thomas B.C."/>
            <person name="Morowitz M.J."/>
            <person name="Banfield J.F."/>
        </authorList>
    </citation>
    <scope>NUCLEOTIDE SEQUENCE [LARGE SCALE GENOMIC DNA]</scope>
    <source>
        <strain evidence="1">S2_003_000_R2_11</strain>
    </source>
</reference>
<evidence type="ECO:0000313" key="2">
    <source>
        <dbReference type="Proteomes" id="UP000248975"/>
    </source>
</evidence>
<dbReference type="EMBL" id="QFQS01000001">
    <property type="protein sequence ID" value="PZQ99704.1"/>
    <property type="molecule type" value="Genomic_DNA"/>
</dbReference>
<organism evidence="1 2">
    <name type="scientific">Cereibacter sphaeroides</name>
    <name type="common">Rhodobacter sphaeroides</name>
    <dbReference type="NCBI Taxonomy" id="1063"/>
    <lineage>
        <taxon>Bacteria</taxon>
        <taxon>Pseudomonadati</taxon>
        <taxon>Pseudomonadota</taxon>
        <taxon>Alphaproteobacteria</taxon>
        <taxon>Rhodobacterales</taxon>
        <taxon>Paracoccaceae</taxon>
        <taxon>Cereibacter</taxon>
    </lineage>
</organism>
<dbReference type="Proteomes" id="UP000248975">
    <property type="component" value="Unassembled WGS sequence"/>
</dbReference>